<dbReference type="GO" id="GO:0000160">
    <property type="term" value="P:phosphorelay signal transduction system"/>
    <property type="evidence" value="ECO:0007669"/>
    <property type="project" value="InterPro"/>
</dbReference>
<dbReference type="RefSeq" id="WP_175232279.1">
    <property type="nucleotide sequence ID" value="NZ_CADIKH010000061.1"/>
</dbReference>
<accession>A0A6J5F164</accession>
<dbReference type="SMART" id="SM00448">
    <property type="entry name" value="REC"/>
    <property type="match status" value="1"/>
</dbReference>
<dbReference type="PANTHER" id="PTHR44591:SF3">
    <property type="entry name" value="RESPONSE REGULATORY DOMAIN-CONTAINING PROTEIN"/>
    <property type="match status" value="1"/>
</dbReference>
<feature type="domain" description="Response regulatory" evidence="3">
    <location>
        <begin position="8"/>
        <end position="124"/>
    </location>
</feature>
<dbReference type="AlphaFoldDB" id="A0A6J5F164"/>
<protein>
    <submittedName>
        <fullName evidence="4">Response regulator MprA</fullName>
    </submittedName>
</protein>
<evidence type="ECO:0000256" key="1">
    <source>
        <dbReference type="ARBA" id="ARBA00022553"/>
    </source>
</evidence>
<dbReference type="Proteomes" id="UP000494363">
    <property type="component" value="Unassembled WGS sequence"/>
</dbReference>
<organism evidence="4 5">
    <name type="scientific">Paraburkholderia humisilvae</name>
    <dbReference type="NCBI Taxonomy" id="627669"/>
    <lineage>
        <taxon>Bacteria</taxon>
        <taxon>Pseudomonadati</taxon>
        <taxon>Pseudomonadota</taxon>
        <taxon>Betaproteobacteria</taxon>
        <taxon>Burkholderiales</taxon>
        <taxon>Burkholderiaceae</taxon>
        <taxon>Paraburkholderia</taxon>
    </lineage>
</organism>
<evidence type="ECO:0000313" key="5">
    <source>
        <dbReference type="Proteomes" id="UP000494363"/>
    </source>
</evidence>
<dbReference type="InterPro" id="IPR011006">
    <property type="entry name" value="CheY-like_superfamily"/>
</dbReference>
<evidence type="ECO:0000259" key="3">
    <source>
        <dbReference type="PROSITE" id="PS50110"/>
    </source>
</evidence>
<evidence type="ECO:0000313" key="4">
    <source>
        <dbReference type="EMBL" id="CAB3772589.1"/>
    </source>
</evidence>
<dbReference type="PANTHER" id="PTHR44591">
    <property type="entry name" value="STRESS RESPONSE REGULATOR PROTEIN 1"/>
    <property type="match status" value="1"/>
</dbReference>
<feature type="modified residue" description="4-aspartylphosphate" evidence="2">
    <location>
        <position position="57"/>
    </location>
</feature>
<evidence type="ECO:0000256" key="2">
    <source>
        <dbReference type="PROSITE-ProRule" id="PRU00169"/>
    </source>
</evidence>
<sequence length="133" mass="14431">MPTRNAVRLLIADDDPNILAAYVVFFDAQGYQMRTTGDGAHAVAEYSVWRPDAVVLDIQMPGMDGRAVAREIRHLQFIPPPLLVAITALTSPAEHAESIRAGFNHHFAKPADLPVILAAIAAHIRRSAATDDP</sequence>
<name>A0A6J5F164_9BURK</name>
<dbReference type="SUPFAM" id="SSF52172">
    <property type="entry name" value="CheY-like"/>
    <property type="match status" value="1"/>
</dbReference>
<dbReference type="InterPro" id="IPR050595">
    <property type="entry name" value="Bact_response_regulator"/>
</dbReference>
<dbReference type="InterPro" id="IPR001789">
    <property type="entry name" value="Sig_transdc_resp-reg_receiver"/>
</dbReference>
<gene>
    <name evidence="4" type="primary">mprA_3</name>
    <name evidence="4" type="ORF">LMG29542_06906</name>
</gene>
<proteinExistence type="predicted"/>
<dbReference type="EMBL" id="CADIKH010000061">
    <property type="protein sequence ID" value="CAB3772589.1"/>
    <property type="molecule type" value="Genomic_DNA"/>
</dbReference>
<dbReference type="Pfam" id="PF00072">
    <property type="entry name" value="Response_reg"/>
    <property type="match status" value="1"/>
</dbReference>
<reference evidence="4 5" key="1">
    <citation type="submission" date="2020-04" db="EMBL/GenBank/DDBJ databases">
        <authorList>
            <person name="De Canck E."/>
        </authorList>
    </citation>
    <scope>NUCLEOTIDE SEQUENCE [LARGE SCALE GENOMIC DNA]</scope>
    <source>
        <strain evidence="4 5">LMG 29542</strain>
    </source>
</reference>
<dbReference type="PROSITE" id="PS50110">
    <property type="entry name" value="RESPONSE_REGULATORY"/>
    <property type="match status" value="1"/>
</dbReference>
<keyword evidence="1 2" id="KW-0597">Phosphoprotein</keyword>
<dbReference type="Gene3D" id="3.40.50.2300">
    <property type="match status" value="1"/>
</dbReference>
<keyword evidence="5" id="KW-1185">Reference proteome</keyword>